<dbReference type="PIRSF" id="PIRSF026631">
    <property type="entry name" value="UCP026631"/>
    <property type="match status" value="1"/>
</dbReference>
<keyword evidence="1" id="KW-1133">Transmembrane helix</keyword>
<feature type="transmembrane region" description="Helical" evidence="1">
    <location>
        <begin position="215"/>
        <end position="236"/>
    </location>
</feature>
<accession>A0ABV3S4P7</accession>
<feature type="transmembrane region" description="Helical" evidence="1">
    <location>
        <begin position="168"/>
        <end position="192"/>
    </location>
</feature>
<keyword evidence="1" id="KW-0472">Membrane</keyword>
<name>A0ABV3S4P7_9LACO</name>
<evidence type="ECO:0000313" key="4">
    <source>
        <dbReference type="Proteomes" id="UP001556617"/>
    </source>
</evidence>
<dbReference type="EMBL" id="JBFPER010000001">
    <property type="protein sequence ID" value="MEX0381045.1"/>
    <property type="molecule type" value="Genomic_DNA"/>
</dbReference>
<reference evidence="3 4" key="1">
    <citation type="submission" date="2024-07" db="EMBL/GenBank/DDBJ databases">
        <authorList>
            <person name="Yun M."/>
        </authorList>
    </citation>
    <scope>NUCLEOTIDE SEQUENCE [LARGE SCALE GENOMIC DNA]</scope>
    <source>
        <strain evidence="3 4">MS01</strain>
    </source>
</reference>
<feature type="domain" description="YdbS-like PH" evidence="2">
    <location>
        <begin position="58"/>
        <end position="133"/>
    </location>
</feature>
<keyword evidence="4" id="KW-1185">Reference proteome</keyword>
<feature type="transmembrane region" description="Helical" evidence="1">
    <location>
        <begin position="350"/>
        <end position="369"/>
    </location>
</feature>
<protein>
    <submittedName>
        <fullName evidence="3">PH domain-containing protein</fullName>
    </submittedName>
</protein>
<dbReference type="InterPro" id="IPR005182">
    <property type="entry name" value="YdbS-like_PH"/>
</dbReference>
<evidence type="ECO:0000259" key="2">
    <source>
        <dbReference type="Pfam" id="PF03703"/>
    </source>
</evidence>
<dbReference type="PANTHER" id="PTHR34473">
    <property type="entry name" value="UPF0699 TRANSMEMBRANE PROTEIN YDBS"/>
    <property type="match status" value="1"/>
</dbReference>
<feature type="transmembrane region" description="Helical" evidence="1">
    <location>
        <begin position="36"/>
        <end position="61"/>
    </location>
</feature>
<dbReference type="PANTHER" id="PTHR34473:SF2">
    <property type="entry name" value="UPF0699 TRANSMEMBRANE PROTEIN YDBT"/>
    <property type="match status" value="1"/>
</dbReference>
<dbReference type="InterPro" id="IPR014529">
    <property type="entry name" value="UCP026631"/>
</dbReference>
<gene>
    <name evidence="3" type="ORF">AB3K24_06730</name>
</gene>
<keyword evidence="1" id="KW-0812">Transmembrane</keyword>
<evidence type="ECO:0000256" key="1">
    <source>
        <dbReference type="SAM" id="Phobius"/>
    </source>
</evidence>
<feature type="transmembrane region" description="Helical" evidence="1">
    <location>
        <begin position="9"/>
        <end position="30"/>
    </location>
</feature>
<dbReference type="Pfam" id="PF03703">
    <property type="entry name" value="bPH_2"/>
    <property type="match status" value="2"/>
</dbReference>
<feature type="domain" description="YdbS-like PH" evidence="2">
    <location>
        <begin position="239"/>
        <end position="305"/>
    </location>
</feature>
<comment type="caution">
    <text evidence="3">The sequence shown here is derived from an EMBL/GenBank/DDBJ whole genome shotgun (WGS) entry which is preliminary data.</text>
</comment>
<proteinExistence type="predicted"/>
<feature type="transmembrane region" description="Helical" evidence="1">
    <location>
        <begin position="381"/>
        <end position="401"/>
    </location>
</feature>
<dbReference type="RefSeq" id="WP_367974548.1">
    <property type="nucleotide sequence ID" value="NZ_JBFPEQ010000001.1"/>
</dbReference>
<evidence type="ECO:0000313" key="3">
    <source>
        <dbReference type="EMBL" id="MEX0381045.1"/>
    </source>
</evidence>
<sequence length="488" mass="56053">MIKHQPKIAILSESVAVVRMIVWPAFIIFLNSNNNWRIRLLVIAGCLGISLIFGLLNWLFFTYEITPHEISLTQGIFVKKRTHLSFERIQTITRTQPIYFQPFKLFKVTIETSGKSDDKLIFHALFLPQIEVIETLRKEAQTKQSDEVISATVSPKVGATYQINNRDLCVYALTSLGSLRIFGVLFAIMAALNDYLPKRAQDHFNSWINHQTLEIYAILLVIVVIISVIGVFIRLYNRFFKFTISRTGSHLTISRGLLTTQNMQLRTSRIQAVHYEQSLLRRLVHLVSVSVLLASSGADKTEEVKQTPIMPVVQVKETTHVLQQFLPKYPFLKPDKAPTISRALRYQLRYIFCISCVVVGGLLTCYLTLMHMTGLRLPNDVVIVSVIIVSVFFYVLMASYVKMSDQAVRMVDDYLIIQTSLNFTKHTYFIPREKIQGFATSQSYFMVNKKAQHLAIFVRDSDTAQRVTLRYLKQSATQEIEKWIVRVK</sequence>
<organism evidence="3 4">
    <name type="scientific">Leuconostoc aquikimchii</name>
    <dbReference type="NCBI Taxonomy" id="3236804"/>
    <lineage>
        <taxon>Bacteria</taxon>
        <taxon>Bacillati</taxon>
        <taxon>Bacillota</taxon>
        <taxon>Bacilli</taxon>
        <taxon>Lactobacillales</taxon>
        <taxon>Lactobacillaceae</taxon>
        <taxon>Leuconostoc</taxon>
    </lineage>
</organism>
<dbReference type="Proteomes" id="UP001556617">
    <property type="component" value="Unassembled WGS sequence"/>
</dbReference>